<dbReference type="EMBL" id="BSFM01000006">
    <property type="protein sequence ID" value="GLK83461.1"/>
    <property type="molecule type" value="Genomic_DNA"/>
</dbReference>
<feature type="domain" description="DUF6538" evidence="2">
    <location>
        <begin position="46"/>
        <end position="84"/>
    </location>
</feature>
<dbReference type="InterPro" id="IPR046668">
    <property type="entry name" value="DUF6538"/>
</dbReference>
<sequence>MRRKDSSFIAFRKRVPADVVGKADGRSVVIRFPAEGSDPQHVVFATVGNAEVKFSLRTRDPAIAKSRSGVAEAHLQRLYASLRQGARQLTRREVTALAGEWYRAGMARWEDDPGSGGVWQKLQDAMAKAADDPAFLEAEMAPFVDELLAEKALIIDEQSRMALMQGMRRAIADAASTLQRRSEFDYGPDELAARYPVWEEASASTGTGQPKRPSTTPKDGKAVSMRGLVDSWWQEAQAAGLSRKTHQAYGSAMDRLRDHVGHDDASRITPEDVLGLKDARLGRIDIHLSQIMAPAR</sequence>
<keyword evidence="4" id="KW-1185">Reference proteome</keyword>
<organism evidence="3 4">
    <name type="scientific">Ancylobacter defluvii</name>
    <dbReference type="NCBI Taxonomy" id="1282440"/>
    <lineage>
        <taxon>Bacteria</taxon>
        <taxon>Pseudomonadati</taxon>
        <taxon>Pseudomonadota</taxon>
        <taxon>Alphaproteobacteria</taxon>
        <taxon>Hyphomicrobiales</taxon>
        <taxon>Xanthobacteraceae</taxon>
        <taxon>Ancylobacter</taxon>
    </lineage>
</organism>
<dbReference type="Pfam" id="PF20172">
    <property type="entry name" value="DUF6538"/>
    <property type="match status" value="1"/>
</dbReference>
<gene>
    <name evidence="3" type="ORF">GCM10017653_15300</name>
</gene>
<dbReference type="AlphaFoldDB" id="A0A9W6JTG9"/>
<protein>
    <recommendedName>
        <fullName evidence="2">DUF6538 domain-containing protein</fullName>
    </recommendedName>
</protein>
<name>A0A9W6JTG9_9HYPH</name>
<dbReference type="Proteomes" id="UP001143330">
    <property type="component" value="Unassembled WGS sequence"/>
</dbReference>
<feature type="region of interest" description="Disordered" evidence="1">
    <location>
        <begin position="200"/>
        <end position="222"/>
    </location>
</feature>
<evidence type="ECO:0000313" key="3">
    <source>
        <dbReference type="EMBL" id="GLK83461.1"/>
    </source>
</evidence>
<reference evidence="3" key="2">
    <citation type="submission" date="2023-01" db="EMBL/GenBank/DDBJ databases">
        <authorList>
            <person name="Sun Q."/>
            <person name="Evtushenko L."/>
        </authorList>
    </citation>
    <scope>NUCLEOTIDE SEQUENCE</scope>
    <source>
        <strain evidence="3">VKM B-2789</strain>
    </source>
</reference>
<dbReference type="RefSeq" id="WP_213367087.1">
    <property type="nucleotide sequence ID" value="NZ_BSFM01000006.1"/>
</dbReference>
<reference evidence="3" key="1">
    <citation type="journal article" date="2014" name="Int. J. Syst. Evol. Microbiol.">
        <title>Complete genome sequence of Corynebacterium casei LMG S-19264T (=DSM 44701T), isolated from a smear-ripened cheese.</title>
        <authorList>
            <consortium name="US DOE Joint Genome Institute (JGI-PGF)"/>
            <person name="Walter F."/>
            <person name="Albersmeier A."/>
            <person name="Kalinowski J."/>
            <person name="Ruckert C."/>
        </authorList>
    </citation>
    <scope>NUCLEOTIDE SEQUENCE</scope>
    <source>
        <strain evidence="3">VKM B-2789</strain>
    </source>
</reference>
<feature type="compositionally biased region" description="Polar residues" evidence="1">
    <location>
        <begin position="202"/>
        <end position="217"/>
    </location>
</feature>
<proteinExistence type="predicted"/>
<evidence type="ECO:0000256" key="1">
    <source>
        <dbReference type="SAM" id="MobiDB-lite"/>
    </source>
</evidence>
<evidence type="ECO:0000313" key="4">
    <source>
        <dbReference type="Proteomes" id="UP001143330"/>
    </source>
</evidence>
<accession>A0A9W6JTG9</accession>
<comment type="caution">
    <text evidence="3">The sequence shown here is derived from an EMBL/GenBank/DDBJ whole genome shotgun (WGS) entry which is preliminary data.</text>
</comment>
<evidence type="ECO:0000259" key="2">
    <source>
        <dbReference type="Pfam" id="PF20172"/>
    </source>
</evidence>